<feature type="transmembrane region" description="Helical" evidence="8">
    <location>
        <begin position="239"/>
        <end position="258"/>
    </location>
</feature>
<evidence type="ECO:0000256" key="5">
    <source>
        <dbReference type="ARBA" id="ARBA00022692"/>
    </source>
</evidence>
<dbReference type="GO" id="GO:0005886">
    <property type="term" value="C:plasma membrane"/>
    <property type="evidence" value="ECO:0007669"/>
    <property type="project" value="UniProtKB-SubCell"/>
</dbReference>
<feature type="transmembrane region" description="Helical" evidence="8">
    <location>
        <begin position="91"/>
        <end position="116"/>
    </location>
</feature>
<keyword evidence="4" id="KW-1003">Cell membrane</keyword>
<dbReference type="AlphaFoldDB" id="A0A6J4UCV0"/>
<gene>
    <name evidence="9" type="ORF">AVDCRST_MAG79-2390</name>
</gene>
<sequence>MPPVPAPATVRDSDRRILGLAVPALGALAAEPLYLLVDTAVVGRLGAHALAGLAVAGAILASTVWLFNFLAYGTTARSARLLGAGRPADAIAVGAQATWLALGIGILLTLLLELLAEPLVQLVAGGDDAIRANALSWLRIAALGCPAILVSLAGQGWMRGVQDVRRPLVYLIAANLASAAASPVLVYGLDLGLDGSAIANVLAQTLAAGLFLRRLAHEGSFGRPRAAEMVAQVRVGRDLLVRTLLFEVAFLSATAVASRFGADRAAAHQIALQLWFFVALVLDSLAIAAQSLTGEALGRREPVRARATARRVAELGGLLGLGFTVVLLVGHSVIPRLFTDDPAVLEQASVAWLWFALMQPATGVLFALDGILIGAGDVAFLRNVTIVAAGLGFLPMTLVAAALDLGLGGIWAGLTLFVLIRLCGGVARIYGGRWAVTGAPG</sequence>
<reference evidence="9" key="1">
    <citation type="submission" date="2020-02" db="EMBL/GenBank/DDBJ databases">
        <authorList>
            <person name="Meier V. D."/>
        </authorList>
    </citation>
    <scope>NUCLEOTIDE SEQUENCE</scope>
    <source>
        <strain evidence="9">AVDCRST_MAG79</strain>
    </source>
</reference>
<feature type="transmembrane region" description="Helical" evidence="8">
    <location>
        <begin position="270"/>
        <end position="292"/>
    </location>
</feature>
<feature type="transmembrane region" description="Helical" evidence="8">
    <location>
        <begin position="351"/>
        <end position="372"/>
    </location>
</feature>
<dbReference type="GO" id="GO:0042910">
    <property type="term" value="F:xenobiotic transmembrane transporter activity"/>
    <property type="evidence" value="ECO:0007669"/>
    <property type="project" value="InterPro"/>
</dbReference>
<evidence type="ECO:0000313" key="9">
    <source>
        <dbReference type="EMBL" id="CAA9547004.1"/>
    </source>
</evidence>
<evidence type="ECO:0000256" key="3">
    <source>
        <dbReference type="ARBA" id="ARBA00022448"/>
    </source>
</evidence>
<dbReference type="Pfam" id="PF01554">
    <property type="entry name" value="MatE"/>
    <property type="match status" value="2"/>
</dbReference>
<feature type="transmembrane region" description="Helical" evidence="8">
    <location>
        <begin position="49"/>
        <end position="70"/>
    </location>
</feature>
<dbReference type="GO" id="GO:0015297">
    <property type="term" value="F:antiporter activity"/>
    <property type="evidence" value="ECO:0007669"/>
    <property type="project" value="InterPro"/>
</dbReference>
<keyword evidence="5 8" id="KW-0812">Transmembrane</keyword>
<dbReference type="EMBL" id="CADCWC010000358">
    <property type="protein sequence ID" value="CAA9547004.1"/>
    <property type="molecule type" value="Genomic_DNA"/>
</dbReference>
<feature type="transmembrane region" description="Helical" evidence="8">
    <location>
        <begin position="384"/>
        <end position="403"/>
    </location>
</feature>
<evidence type="ECO:0000256" key="4">
    <source>
        <dbReference type="ARBA" id="ARBA00022475"/>
    </source>
</evidence>
<evidence type="ECO:0000256" key="8">
    <source>
        <dbReference type="SAM" id="Phobius"/>
    </source>
</evidence>
<keyword evidence="7 8" id="KW-0472">Membrane</keyword>
<name>A0A6J4UCV0_9ACTN</name>
<keyword evidence="3" id="KW-0813">Transport</keyword>
<feature type="transmembrane region" description="Helical" evidence="8">
    <location>
        <begin position="409"/>
        <end position="430"/>
    </location>
</feature>
<dbReference type="NCBIfam" id="TIGR00797">
    <property type="entry name" value="matE"/>
    <property type="match status" value="1"/>
</dbReference>
<dbReference type="PANTHER" id="PTHR42893">
    <property type="entry name" value="PROTEIN DETOXIFICATION 44, CHLOROPLASTIC-RELATED"/>
    <property type="match status" value="1"/>
</dbReference>
<organism evidence="9">
    <name type="scientific">uncultured Thermoleophilia bacterium</name>
    <dbReference type="NCBI Taxonomy" id="1497501"/>
    <lineage>
        <taxon>Bacteria</taxon>
        <taxon>Bacillati</taxon>
        <taxon>Actinomycetota</taxon>
        <taxon>Thermoleophilia</taxon>
        <taxon>environmental samples</taxon>
    </lineage>
</organism>
<proteinExistence type="inferred from homology"/>
<feature type="transmembrane region" description="Helical" evidence="8">
    <location>
        <begin position="168"/>
        <end position="189"/>
    </location>
</feature>
<evidence type="ECO:0000256" key="1">
    <source>
        <dbReference type="ARBA" id="ARBA00004651"/>
    </source>
</evidence>
<dbReference type="InterPro" id="IPR048279">
    <property type="entry name" value="MdtK-like"/>
</dbReference>
<dbReference type="CDD" id="cd13136">
    <property type="entry name" value="MATE_DinF_like"/>
    <property type="match status" value="1"/>
</dbReference>
<comment type="similarity">
    <text evidence="2">Belongs to the multi antimicrobial extrusion (MATE) (TC 2.A.66.1) family.</text>
</comment>
<dbReference type="PANTHER" id="PTHR42893:SF46">
    <property type="entry name" value="PROTEIN DETOXIFICATION 44, CHLOROPLASTIC"/>
    <property type="match status" value="1"/>
</dbReference>
<evidence type="ECO:0000256" key="6">
    <source>
        <dbReference type="ARBA" id="ARBA00022989"/>
    </source>
</evidence>
<dbReference type="InterPro" id="IPR002528">
    <property type="entry name" value="MATE_fam"/>
</dbReference>
<protein>
    <submittedName>
        <fullName evidence="9">Putative DNA-damage-inducible protein F</fullName>
    </submittedName>
</protein>
<dbReference type="PIRSF" id="PIRSF006603">
    <property type="entry name" value="DinF"/>
    <property type="match status" value="1"/>
</dbReference>
<feature type="transmembrane region" description="Helical" evidence="8">
    <location>
        <begin position="312"/>
        <end position="331"/>
    </location>
</feature>
<comment type="subcellular location">
    <subcellularLocation>
        <location evidence="1">Cell membrane</location>
        <topology evidence="1">Multi-pass membrane protein</topology>
    </subcellularLocation>
</comment>
<feature type="transmembrane region" description="Helical" evidence="8">
    <location>
        <begin position="136"/>
        <end position="156"/>
    </location>
</feature>
<feature type="transmembrane region" description="Helical" evidence="8">
    <location>
        <begin position="17"/>
        <end position="37"/>
    </location>
</feature>
<evidence type="ECO:0000256" key="7">
    <source>
        <dbReference type="ARBA" id="ARBA00023136"/>
    </source>
</evidence>
<accession>A0A6J4UCV0</accession>
<dbReference type="InterPro" id="IPR044644">
    <property type="entry name" value="DinF-like"/>
</dbReference>
<evidence type="ECO:0000256" key="2">
    <source>
        <dbReference type="ARBA" id="ARBA00010199"/>
    </source>
</evidence>
<keyword evidence="6 8" id="KW-1133">Transmembrane helix</keyword>